<dbReference type="InterPro" id="IPR001623">
    <property type="entry name" value="DnaJ_domain"/>
</dbReference>
<keyword evidence="2" id="KW-0677">Repeat</keyword>
<dbReference type="InterPro" id="IPR051339">
    <property type="entry name" value="DnaJ_subfamily_B"/>
</dbReference>
<dbReference type="PANTHER" id="PTHR24078:SF553">
    <property type="entry name" value="DNAJ HOMOLOG SUBFAMILY B MEMBER 5"/>
    <property type="match status" value="1"/>
</dbReference>
<dbReference type="GO" id="GO:0005829">
    <property type="term" value="C:cytosol"/>
    <property type="evidence" value="ECO:0007669"/>
    <property type="project" value="TreeGrafter"/>
</dbReference>
<gene>
    <name evidence="8" type="ORF">M0812_29659</name>
</gene>
<dbReference type="EMBL" id="JANTQA010000075">
    <property type="protein sequence ID" value="KAJ3424027.1"/>
    <property type="molecule type" value="Genomic_DNA"/>
</dbReference>
<evidence type="ECO:0000256" key="6">
    <source>
        <dbReference type="SAM" id="MobiDB-lite"/>
    </source>
</evidence>
<feature type="compositionally biased region" description="Basic residues" evidence="6">
    <location>
        <begin position="85"/>
        <end position="98"/>
    </location>
</feature>
<sequence length="344" mass="40303">MDHYQRLNVSRSATKPEIKRAYKKIALLCHPDKVSEDKKSQAIEIFSSVNEAYHVLSDPELRRVYDQDLMFQKTNTQLERGLMGLKKKKKKKEKKKNNKNNSKIKIQNENFTTTTTTTTRIKIPLSRCKTLNTNTPILKKTKPILRKHNTYHFKKSKLKPTRKVFLFTLEQAYYGSSQIIDFERIYYDQKNSIVKKKQSKIRFLIPKGARDGQEFAIERKGNKKVNYQTADLIITIKAIKHNTFTRNGDDLFFIKKISLVESLTFFNFKIQLLNKKMLKLKFGYDESVVKPGKQLVLNGIGMPKFNNSEQFGDLIIAFEIRFPVTLTLRQKEMLLNTFSEEEKN</sequence>
<dbReference type="PANTHER" id="PTHR24078">
    <property type="entry name" value="DNAJ HOMOLOG SUBFAMILY C MEMBER"/>
    <property type="match status" value="1"/>
</dbReference>
<dbReference type="GO" id="GO:0008270">
    <property type="term" value="F:zinc ion binding"/>
    <property type="evidence" value="ECO:0007669"/>
    <property type="project" value="UniProtKB-KW"/>
</dbReference>
<name>A0AAV7Y661_9EUKA</name>
<dbReference type="CDD" id="cd10747">
    <property type="entry name" value="DnaJ_C"/>
    <property type="match status" value="1"/>
</dbReference>
<dbReference type="AlphaFoldDB" id="A0AAV7Y661"/>
<evidence type="ECO:0000256" key="5">
    <source>
        <dbReference type="ARBA" id="ARBA00023186"/>
    </source>
</evidence>
<feature type="region of interest" description="Disordered" evidence="6">
    <location>
        <begin position="85"/>
        <end position="105"/>
    </location>
</feature>
<dbReference type="Pfam" id="PF01556">
    <property type="entry name" value="DnaJ_C"/>
    <property type="match status" value="1"/>
</dbReference>
<dbReference type="GO" id="GO:0006457">
    <property type="term" value="P:protein folding"/>
    <property type="evidence" value="ECO:0007669"/>
    <property type="project" value="InterPro"/>
</dbReference>
<dbReference type="Proteomes" id="UP001146793">
    <property type="component" value="Unassembled WGS sequence"/>
</dbReference>
<evidence type="ECO:0000313" key="9">
    <source>
        <dbReference type="Proteomes" id="UP001146793"/>
    </source>
</evidence>
<feature type="domain" description="J" evidence="7">
    <location>
        <begin position="2"/>
        <end position="69"/>
    </location>
</feature>
<evidence type="ECO:0000256" key="2">
    <source>
        <dbReference type="ARBA" id="ARBA00022737"/>
    </source>
</evidence>
<dbReference type="PROSITE" id="PS50076">
    <property type="entry name" value="DNAJ_2"/>
    <property type="match status" value="1"/>
</dbReference>
<evidence type="ECO:0000313" key="8">
    <source>
        <dbReference type="EMBL" id="KAJ3424027.1"/>
    </source>
</evidence>
<evidence type="ECO:0000259" key="7">
    <source>
        <dbReference type="PROSITE" id="PS50076"/>
    </source>
</evidence>
<comment type="caution">
    <text evidence="8">The sequence shown here is derived from an EMBL/GenBank/DDBJ whole genome shotgun (WGS) entry which is preliminary data.</text>
</comment>
<dbReference type="InterPro" id="IPR036869">
    <property type="entry name" value="J_dom_sf"/>
</dbReference>
<dbReference type="PRINTS" id="PR00625">
    <property type="entry name" value="JDOMAIN"/>
</dbReference>
<keyword evidence="5" id="KW-0143">Chaperone</keyword>
<evidence type="ECO:0000256" key="3">
    <source>
        <dbReference type="ARBA" id="ARBA00022771"/>
    </source>
</evidence>
<dbReference type="Pfam" id="PF00226">
    <property type="entry name" value="DnaJ"/>
    <property type="match status" value="1"/>
</dbReference>
<dbReference type="SUPFAM" id="SSF49493">
    <property type="entry name" value="HSP40/DnaJ peptide-binding domain"/>
    <property type="match status" value="2"/>
</dbReference>
<dbReference type="FunFam" id="2.60.260.20:FF:000003">
    <property type="entry name" value="DnaJ subfamily A member 2"/>
    <property type="match status" value="1"/>
</dbReference>
<dbReference type="Gene3D" id="1.10.287.110">
    <property type="entry name" value="DnaJ domain"/>
    <property type="match status" value="1"/>
</dbReference>
<dbReference type="InterPro" id="IPR008971">
    <property type="entry name" value="HSP40/DnaJ_pept-bd"/>
</dbReference>
<reference evidence="8" key="1">
    <citation type="submission" date="2022-08" db="EMBL/GenBank/DDBJ databases">
        <title>Novel sulphate-reducing endosymbionts in the free-living metamonad Anaeramoeba.</title>
        <authorList>
            <person name="Jerlstrom-Hultqvist J."/>
            <person name="Cepicka I."/>
            <person name="Gallot-Lavallee L."/>
            <person name="Salas-Leiva D."/>
            <person name="Curtis B.A."/>
            <person name="Zahonova K."/>
            <person name="Pipaliya S."/>
            <person name="Dacks J."/>
            <person name="Roger A.J."/>
        </authorList>
    </citation>
    <scope>NUCLEOTIDE SEQUENCE</scope>
    <source>
        <strain evidence="8">Busselton2</strain>
    </source>
</reference>
<dbReference type="Gene3D" id="2.60.260.20">
    <property type="entry name" value="Urease metallochaperone UreE, N-terminal domain"/>
    <property type="match status" value="2"/>
</dbReference>
<dbReference type="GO" id="GO:0051082">
    <property type="term" value="F:unfolded protein binding"/>
    <property type="evidence" value="ECO:0007669"/>
    <property type="project" value="InterPro"/>
</dbReference>
<dbReference type="SMART" id="SM00271">
    <property type="entry name" value="DnaJ"/>
    <property type="match status" value="1"/>
</dbReference>
<evidence type="ECO:0000256" key="4">
    <source>
        <dbReference type="ARBA" id="ARBA00022833"/>
    </source>
</evidence>
<dbReference type="InterPro" id="IPR002939">
    <property type="entry name" value="DnaJ_C"/>
</dbReference>
<dbReference type="GO" id="GO:0051087">
    <property type="term" value="F:protein-folding chaperone binding"/>
    <property type="evidence" value="ECO:0007669"/>
    <property type="project" value="TreeGrafter"/>
</dbReference>
<organism evidence="8 9">
    <name type="scientific">Anaeramoeba flamelloides</name>
    <dbReference type="NCBI Taxonomy" id="1746091"/>
    <lineage>
        <taxon>Eukaryota</taxon>
        <taxon>Metamonada</taxon>
        <taxon>Anaeramoebidae</taxon>
        <taxon>Anaeramoeba</taxon>
    </lineage>
</organism>
<keyword evidence="3" id="KW-0863">Zinc-finger</keyword>
<keyword evidence="1" id="KW-0479">Metal-binding</keyword>
<dbReference type="CDD" id="cd06257">
    <property type="entry name" value="DnaJ"/>
    <property type="match status" value="1"/>
</dbReference>
<protein>
    <submittedName>
        <fullName evidence="8">DNAj</fullName>
    </submittedName>
</protein>
<proteinExistence type="predicted"/>
<dbReference type="SUPFAM" id="SSF46565">
    <property type="entry name" value="Chaperone J-domain"/>
    <property type="match status" value="1"/>
</dbReference>
<accession>A0AAV7Y661</accession>
<keyword evidence="4" id="KW-0862">Zinc</keyword>
<evidence type="ECO:0000256" key="1">
    <source>
        <dbReference type="ARBA" id="ARBA00022723"/>
    </source>
</evidence>